<reference evidence="2" key="1">
    <citation type="journal article" date="2014" name="Int. J. Syst. Evol. Microbiol.">
        <title>Complete genome sequence of Corynebacterium casei LMG S-19264T (=DSM 44701T), isolated from a smear-ripened cheese.</title>
        <authorList>
            <consortium name="US DOE Joint Genome Institute (JGI-PGF)"/>
            <person name="Walter F."/>
            <person name="Albersmeier A."/>
            <person name="Kalinowski J."/>
            <person name="Ruckert C."/>
        </authorList>
    </citation>
    <scope>NUCLEOTIDE SEQUENCE</scope>
    <source>
        <strain evidence="2">CGMCC 1.15330</strain>
    </source>
</reference>
<dbReference type="Proteomes" id="UP000623067">
    <property type="component" value="Unassembled WGS sequence"/>
</dbReference>
<feature type="chain" id="PRO_5037824426" description="Cellulose-binding protein" evidence="1">
    <location>
        <begin position="27"/>
        <end position="617"/>
    </location>
</feature>
<accession>A0A916T2I9</accession>
<feature type="signal peptide" evidence="1">
    <location>
        <begin position="1"/>
        <end position="26"/>
    </location>
</feature>
<sequence>MIRARRPLPRLLLAAAPLLVAGLATAAPPAPRRTAAAPGRPADWRLCANEGGQCRIGGRARVRYGAAGKWSEKLVTGSIACGNGGFGDPAFGTPKHCETTAATIIDPPAAATPVPPPVRPSKPVVAAGPRAWPLAAKPTTRRAQLGINIAGPGAWWSGDQTYVNLLRGAEWRAPGWANAKREDLGPDGIPKAELISAAYQPLVIIKPPLGSQTQAVPVVCTWAGKGRVTIGGNSAAGVVERRGRYEMTFVPNRDMTKMTWLQIMASDRADPIRNLDCRAAAHVGLTDLFLPEVVAYYRNFGTLRFLDASGVNGNGQWRWTTRTQPDDLTLSGSDGMPLEHQVALAAAAQADGWYNVSYNADEDYQRRMAQLIHDATPADRHVYVELSNEVWNFAFAAAAQANREGAAVNLSSDGDAFKSGLFQYARRTAELMRIWTDVFRDRPGQLIRVAATQQDNPWTANVVLRESGLGRSGLIDALAVAPYFGAAVIPANPGVTDPDRLFPLLRADMVRILTGIQPQNRAVAKEFGLRLISYEGGQHIVADNVDVVAGLNRDPRMGALYADYIPQAIAANDDDLLVLFSATGPIGKFGAWGLREYAGQPRSEAPKLDAVLTALGH</sequence>
<dbReference type="EMBL" id="BMIH01000002">
    <property type="protein sequence ID" value="GGB28197.1"/>
    <property type="molecule type" value="Genomic_DNA"/>
</dbReference>
<organism evidence="2 3">
    <name type="scientific">Sphingomonas metalli</name>
    <dbReference type="NCBI Taxonomy" id="1779358"/>
    <lineage>
        <taxon>Bacteria</taxon>
        <taxon>Pseudomonadati</taxon>
        <taxon>Pseudomonadota</taxon>
        <taxon>Alphaproteobacteria</taxon>
        <taxon>Sphingomonadales</taxon>
        <taxon>Sphingomonadaceae</taxon>
        <taxon>Sphingomonas</taxon>
    </lineage>
</organism>
<evidence type="ECO:0000313" key="3">
    <source>
        <dbReference type="Proteomes" id="UP000623067"/>
    </source>
</evidence>
<keyword evidence="3" id="KW-1185">Reference proteome</keyword>
<dbReference type="AlphaFoldDB" id="A0A916T2I9"/>
<reference evidence="2" key="2">
    <citation type="submission" date="2020-09" db="EMBL/GenBank/DDBJ databases">
        <authorList>
            <person name="Sun Q."/>
            <person name="Zhou Y."/>
        </authorList>
    </citation>
    <scope>NUCLEOTIDE SEQUENCE</scope>
    <source>
        <strain evidence="2">CGMCC 1.15330</strain>
    </source>
</reference>
<evidence type="ECO:0008006" key="4">
    <source>
        <dbReference type="Google" id="ProtNLM"/>
    </source>
</evidence>
<keyword evidence="1" id="KW-0732">Signal</keyword>
<dbReference type="RefSeq" id="WP_188658324.1">
    <property type="nucleotide sequence ID" value="NZ_BMIH01000002.1"/>
</dbReference>
<comment type="caution">
    <text evidence="2">The sequence shown here is derived from an EMBL/GenBank/DDBJ whole genome shotgun (WGS) entry which is preliminary data.</text>
</comment>
<protein>
    <recommendedName>
        <fullName evidence="4">Cellulose-binding protein</fullName>
    </recommendedName>
</protein>
<evidence type="ECO:0000256" key="1">
    <source>
        <dbReference type="SAM" id="SignalP"/>
    </source>
</evidence>
<name>A0A916T2I9_9SPHN</name>
<proteinExistence type="predicted"/>
<gene>
    <name evidence="2" type="ORF">GCM10011380_17250</name>
</gene>
<evidence type="ECO:0000313" key="2">
    <source>
        <dbReference type="EMBL" id="GGB28197.1"/>
    </source>
</evidence>